<dbReference type="GO" id="GO:0046872">
    <property type="term" value="F:metal ion binding"/>
    <property type="evidence" value="ECO:0007669"/>
    <property type="project" value="UniProtKB-UniRule"/>
</dbReference>
<comment type="caution">
    <text evidence="4">The sequence shown here is derived from an EMBL/GenBank/DDBJ whole genome shotgun (WGS) entry which is preliminary data.</text>
</comment>
<keyword evidence="5" id="KW-1185">Reference proteome</keyword>
<dbReference type="Pfam" id="PF06969">
    <property type="entry name" value="HemN_C"/>
    <property type="match status" value="1"/>
</dbReference>
<dbReference type="SFLD" id="SFLDG01065">
    <property type="entry name" value="anaerobic_coproporphyrinogen-I"/>
    <property type="match status" value="1"/>
</dbReference>
<keyword evidence="2" id="KW-0479">Metal-binding</keyword>
<dbReference type="GO" id="GO:0006779">
    <property type="term" value="P:porphyrin-containing compound biosynthetic process"/>
    <property type="evidence" value="ECO:0007669"/>
    <property type="project" value="InterPro"/>
</dbReference>
<gene>
    <name evidence="4" type="ORF">CHU93_11110</name>
</gene>
<dbReference type="PROSITE" id="PS51918">
    <property type="entry name" value="RADICAL_SAM"/>
    <property type="match status" value="1"/>
</dbReference>
<protein>
    <recommendedName>
        <fullName evidence="2">Heme chaperone HemW</fullName>
    </recommendedName>
</protein>
<proteinExistence type="inferred from homology"/>
<dbReference type="Gene3D" id="3.30.750.200">
    <property type="match status" value="1"/>
</dbReference>
<dbReference type="GO" id="GO:0005737">
    <property type="term" value="C:cytoplasm"/>
    <property type="evidence" value="ECO:0007669"/>
    <property type="project" value="UniProtKB-SubCell"/>
</dbReference>
<reference evidence="4 5" key="1">
    <citation type="submission" date="2017-07" db="EMBL/GenBank/DDBJ databases">
        <title>Sandarakinorhabdus cyanobacteriorum sp. nov., a novel bacterium isolated from cyanobacterial aggregates in a eutrophic lake.</title>
        <authorList>
            <person name="Cai H."/>
        </authorList>
    </citation>
    <scope>NUCLEOTIDE SEQUENCE [LARGE SCALE GENOMIC DNA]</scope>
    <source>
        <strain evidence="4 5">TH057</strain>
    </source>
</reference>
<dbReference type="SUPFAM" id="SSF102114">
    <property type="entry name" value="Radical SAM enzymes"/>
    <property type="match status" value="1"/>
</dbReference>
<organism evidence="4 5">
    <name type="scientific">Sandarakinorhabdus cyanobacteriorum</name>
    <dbReference type="NCBI Taxonomy" id="1981098"/>
    <lineage>
        <taxon>Bacteria</taxon>
        <taxon>Pseudomonadati</taxon>
        <taxon>Pseudomonadota</taxon>
        <taxon>Alphaproteobacteria</taxon>
        <taxon>Sphingomonadales</taxon>
        <taxon>Sphingosinicellaceae</taxon>
        <taxon>Sandarakinorhabdus</taxon>
    </lineage>
</organism>
<dbReference type="SFLD" id="SFLDS00029">
    <property type="entry name" value="Radical_SAM"/>
    <property type="match status" value="1"/>
</dbReference>
<dbReference type="GO" id="GO:0051539">
    <property type="term" value="F:4 iron, 4 sulfur cluster binding"/>
    <property type="evidence" value="ECO:0007669"/>
    <property type="project" value="UniProtKB-UniRule"/>
</dbReference>
<keyword evidence="2" id="KW-0408">Iron</keyword>
<dbReference type="SMART" id="SM00729">
    <property type="entry name" value="Elp3"/>
    <property type="match status" value="1"/>
</dbReference>
<dbReference type="CDD" id="cd01335">
    <property type="entry name" value="Radical_SAM"/>
    <property type="match status" value="1"/>
</dbReference>
<sequence>MVARMAALPPVALYVHWPFCVTKCPYCDFNSHVRESVDQAAWRDALLADLAFEAARLPGRQLASIFFGGGTPSLMPPETVAAIIAAAQRHWPPTDDLEITLEANPSSVEAGRFAGFAAAGVNRLSLGVQALDDAALKLLGRPHDLAAALAALDVAQSTFGRVSFDLIYDRPGMTREAWAAELTRALGFGTTHLSLYQLTIEPGTRFAALFARGELLMPDEDTSADLFAITQEMMAAAGLPAYEISNHAAPGRESRHNLTYWRYGDYAGIGPGAHGRRAGVATLRRKKPEAWLAGVREAGHGMESETALTATERATEALVMGLRLAEGLDAARFAVRTGTALADAVDMAAAYRLADQGLLAVSDAGIRLTRAGWPLANAVLAQIAR</sequence>
<evidence type="ECO:0000256" key="1">
    <source>
        <dbReference type="ARBA" id="ARBA00006100"/>
    </source>
</evidence>
<dbReference type="Pfam" id="PF04055">
    <property type="entry name" value="Radical_SAM"/>
    <property type="match status" value="1"/>
</dbReference>
<name>A0A255YCY5_9SPHN</name>
<dbReference type="InterPro" id="IPR004559">
    <property type="entry name" value="HemW-like"/>
</dbReference>
<keyword evidence="2" id="KW-0349">Heme</keyword>
<comment type="similarity">
    <text evidence="1">Belongs to the anaerobic coproporphyrinogen-III oxidase family. HemW subfamily.</text>
</comment>
<evidence type="ECO:0000313" key="5">
    <source>
        <dbReference type="Proteomes" id="UP000216991"/>
    </source>
</evidence>
<keyword evidence="2" id="KW-0949">S-adenosyl-L-methionine</keyword>
<dbReference type="Proteomes" id="UP000216991">
    <property type="component" value="Unassembled WGS sequence"/>
</dbReference>
<dbReference type="InterPro" id="IPR007197">
    <property type="entry name" value="rSAM"/>
</dbReference>
<dbReference type="SFLD" id="SFLDF00288">
    <property type="entry name" value="HemN-like__clustered_with_nucl"/>
    <property type="match status" value="1"/>
</dbReference>
<accession>A0A255YCY5</accession>
<keyword evidence="2" id="KW-0963">Cytoplasm</keyword>
<comment type="function">
    <text evidence="2">Probably acts as a heme chaperone, transferring heme to an unknown acceptor. Binds one molecule of heme per monomer, possibly covalently. Binds 1 [4Fe-4S] cluster. The cluster is coordinated with 3 cysteines and an exchangeable S-adenosyl-L-methionine.</text>
</comment>
<dbReference type="PANTHER" id="PTHR13932:SF5">
    <property type="entry name" value="RADICAL S-ADENOSYL METHIONINE DOMAIN-CONTAINING PROTEIN 1, MITOCHONDRIAL"/>
    <property type="match status" value="1"/>
</dbReference>
<evidence type="ECO:0000313" key="4">
    <source>
        <dbReference type="EMBL" id="OYQ27058.1"/>
    </source>
</evidence>
<keyword evidence="2" id="KW-0411">Iron-sulfur</keyword>
<dbReference type="InterPro" id="IPR010723">
    <property type="entry name" value="HemN_C"/>
</dbReference>
<comment type="subcellular location">
    <subcellularLocation>
        <location evidence="2">Cytoplasm</location>
    </subcellularLocation>
</comment>
<dbReference type="InterPro" id="IPR006638">
    <property type="entry name" value="Elp3/MiaA/NifB-like_rSAM"/>
</dbReference>
<dbReference type="NCBIfam" id="TIGR00539">
    <property type="entry name" value="hemN_rel"/>
    <property type="match status" value="1"/>
</dbReference>
<evidence type="ECO:0000259" key="3">
    <source>
        <dbReference type="PROSITE" id="PS51918"/>
    </source>
</evidence>
<dbReference type="InterPro" id="IPR034505">
    <property type="entry name" value="Coproporphyrinogen-III_oxidase"/>
</dbReference>
<dbReference type="OrthoDB" id="9808022at2"/>
<dbReference type="EMBL" id="NOXT01000115">
    <property type="protein sequence ID" value="OYQ27058.1"/>
    <property type="molecule type" value="Genomic_DNA"/>
</dbReference>
<dbReference type="InterPro" id="IPR058240">
    <property type="entry name" value="rSAM_sf"/>
</dbReference>
<evidence type="ECO:0000256" key="2">
    <source>
        <dbReference type="RuleBase" id="RU364116"/>
    </source>
</evidence>
<dbReference type="SFLD" id="SFLDF00562">
    <property type="entry name" value="HemN-like__clustered_with_heat"/>
    <property type="match status" value="1"/>
</dbReference>
<keyword evidence="2" id="KW-0004">4Fe-4S</keyword>
<dbReference type="AlphaFoldDB" id="A0A255YCY5"/>
<dbReference type="GO" id="GO:0004109">
    <property type="term" value="F:coproporphyrinogen oxidase activity"/>
    <property type="evidence" value="ECO:0007669"/>
    <property type="project" value="InterPro"/>
</dbReference>
<keyword evidence="2" id="KW-0143">Chaperone</keyword>
<dbReference type="PANTHER" id="PTHR13932">
    <property type="entry name" value="COPROPORPHYRINIGEN III OXIDASE"/>
    <property type="match status" value="1"/>
</dbReference>
<feature type="domain" description="Radical SAM core" evidence="3">
    <location>
        <begin position="5"/>
        <end position="240"/>
    </location>
</feature>